<dbReference type="InterPro" id="IPR011009">
    <property type="entry name" value="Kinase-like_dom_sf"/>
</dbReference>
<dbReference type="PANTHER" id="PTHR24419">
    <property type="entry name" value="INTERLEUKIN-1 RECEPTOR-ASSOCIATED KINASE"/>
    <property type="match status" value="1"/>
</dbReference>
<feature type="compositionally biased region" description="Polar residues" evidence="19">
    <location>
        <begin position="84"/>
        <end position="134"/>
    </location>
</feature>
<evidence type="ECO:0000259" key="20">
    <source>
        <dbReference type="PROSITE" id="PS50011"/>
    </source>
</evidence>
<keyword evidence="10" id="KW-0808">Transferase</keyword>
<evidence type="ECO:0000256" key="15">
    <source>
        <dbReference type="ARBA" id="ARBA00023242"/>
    </source>
</evidence>
<evidence type="ECO:0000256" key="14">
    <source>
        <dbReference type="ARBA" id="ARBA00023212"/>
    </source>
</evidence>
<evidence type="ECO:0000256" key="10">
    <source>
        <dbReference type="ARBA" id="ARBA00022679"/>
    </source>
</evidence>
<comment type="cofactor">
    <cofactor evidence="1">
        <name>Mg(2+)</name>
        <dbReference type="ChEBI" id="CHEBI:18420"/>
    </cofactor>
</comment>
<dbReference type="PROSITE" id="PS50011">
    <property type="entry name" value="PROTEIN_KINASE_DOM"/>
    <property type="match status" value="1"/>
</dbReference>
<evidence type="ECO:0000256" key="1">
    <source>
        <dbReference type="ARBA" id="ARBA00001946"/>
    </source>
</evidence>
<dbReference type="Proteomes" id="UP001516400">
    <property type="component" value="Unassembled WGS sequence"/>
</dbReference>
<keyword evidence="11 18" id="KW-0547">Nucleotide-binding</keyword>
<dbReference type="InterPro" id="IPR017441">
    <property type="entry name" value="Protein_kinase_ATP_BS"/>
</dbReference>
<keyword evidence="15" id="KW-0539">Nucleus</keyword>
<proteinExistence type="predicted"/>
<dbReference type="Pfam" id="PF12330">
    <property type="entry name" value="Haspin_kinase"/>
    <property type="match status" value="1"/>
</dbReference>
<dbReference type="Gene3D" id="1.10.510.10">
    <property type="entry name" value="Transferase(Phosphotransferase) domain 1"/>
    <property type="match status" value="1"/>
</dbReference>
<comment type="subcellular location">
    <subcellularLocation>
        <location evidence="4">Chromosome</location>
    </subcellularLocation>
    <subcellularLocation>
        <location evidence="3">Cytoplasm</location>
        <location evidence="3">Cytoskeleton</location>
        <location evidence="3">Spindle</location>
    </subcellularLocation>
    <subcellularLocation>
        <location evidence="2">Nucleus</location>
    </subcellularLocation>
</comment>
<gene>
    <name evidence="21" type="ORF">HHI36_016522</name>
</gene>
<dbReference type="FunFam" id="1.10.510.10:FF:000401">
    <property type="entry name" value="serine/threonine-protein kinase haspin"/>
    <property type="match status" value="1"/>
</dbReference>
<evidence type="ECO:0000256" key="3">
    <source>
        <dbReference type="ARBA" id="ARBA00004186"/>
    </source>
</evidence>
<dbReference type="GO" id="GO:0005524">
    <property type="term" value="F:ATP binding"/>
    <property type="evidence" value="ECO:0007669"/>
    <property type="project" value="UniProtKB-UniRule"/>
</dbReference>
<evidence type="ECO:0000256" key="11">
    <source>
        <dbReference type="ARBA" id="ARBA00022741"/>
    </source>
</evidence>
<evidence type="ECO:0000256" key="18">
    <source>
        <dbReference type="PROSITE-ProRule" id="PRU10141"/>
    </source>
</evidence>
<comment type="caution">
    <text evidence="21">The sequence shown here is derived from an EMBL/GenBank/DDBJ whole genome shotgun (WGS) entry which is preliminary data.</text>
</comment>
<dbReference type="GO" id="GO:0010564">
    <property type="term" value="P:regulation of cell cycle process"/>
    <property type="evidence" value="ECO:0007669"/>
    <property type="project" value="UniProtKB-ARBA"/>
</dbReference>
<evidence type="ECO:0000256" key="19">
    <source>
        <dbReference type="SAM" id="MobiDB-lite"/>
    </source>
</evidence>
<evidence type="ECO:0000256" key="2">
    <source>
        <dbReference type="ARBA" id="ARBA00004123"/>
    </source>
</evidence>
<evidence type="ECO:0000313" key="22">
    <source>
        <dbReference type="Proteomes" id="UP001516400"/>
    </source>
</evidence>
<keyword evidence="22" id="KW-1185">Reference proteome</keyword>
<dbReference type="PROSITE" id="PS00107">
    <property type="entry name" value="PROTEIN_KINASE_ATP"/>
    <property type="match status" value="1"/>
</dbReference>
<keyword evidence="14" id="KW-0206">Cytoskeleton</keyword>
<feature type="domain" description="Protein kinase" evidence="20">
    <location>
        <begin position="1045"/>
        <end position="1355"/>
    </location>
</feature>
<evidence type="ECO:0000256" key="17">
    <source>
        <dbReference type="ARBA" id="ARBA00048679"/>
    </source>
</evidence>
<dbReference type="GO" id="GO:0005819">
    <property type="term" value="C:spindle"/>
    <property type="evidence" value="ECO:0007669"/>
    <property type="project" value="UniProtKB-SubCell"/>
</dbReference>
<evidence type="ECO:0000256" key="5">
    <source>
        <dbReference type="ARBA" id="ARBA00012513"/>
    </source>
</evidence>
<keyword evidence="7" id="KW-0963">Cytoplasm</keyword>
<evidence type="ECO:0000256" key="13">
    <source>
        <dbReference type="ARBA" id="ARBA00022840"/>
    </source>
</evidence>
<reference evidence="21 22" key="1">
    <citation type="journal article" date="2021" name="BMC Biol.">
        <title>Horizontally acquired antibacterial genes associated with adaptive radiation of ladybird beetles.</title>
        <authorList>
            <person name="Li H.S."/>
            <person name="Tang X.F."/>
            <person name="Huang Y.H."/>
            <person name="Xu Z.Y."/>
            <person name="Chen M.L."/>
            <person name="Du X.Y."/>
            <person name="Qiu B.Y."/>
            <person name="Chen P.T."/>
            <person name="Zhang W."/>
            <person name="Slipinski A."/>
            <person name="Escalona H.E."/>
            <person name="Waterhouse R.M."/>
            <person name="Zwick A."/>
            <person name="Pang H."/>
        </authorList>
    </citation>
    <scope>NUCLEOTIDE SEQUENCE [LARGE SCALE GENOMIC DNA]</scope>
    <source>
        <strain evidence="21">SYSU2018</strain>
    </source>
</reference>
<evidence type="ECO:0000256" key="9">
    <source>
        <dbReference type="ARBA" id="ARBA00022553"/>
    </source>
</evidence>
<feature type="compositionally biased region" description="Basic and acidic residues" evidence="19">
    <location>
        <begin position="829"/>
        <end position="838"/>
    </location>
</feature>
<evidence type="ECO:0000256" key="16">
    <source>
        <dbReference type="ARBA" id="ARBA00047899"/>
    </source>
</evidence>
<dbReference type="InterPro" id="IPR000719">
    <property type="entry name" value="Prot_kinase_dom"/>
</dbReference>
<keyword evidence="9" id="KW-0597">Phosphoprotein</keyword>
<dbReference type="InterPro" id="IPR024604">
    <property type="entry name" value="GSG2_C"/>
</dbReference>
<evidence type="ECO:0000256" key="12">
    <source>
        <dbReference type="ARBA" id="ARBA00022777"/>
    </source>
</evidence>
<comment type="catalytic activity">
    <reaction evidence="16">
        <text>L-threonyl-[protein] + ATP = O-phospho-L-threonyl-[protein] + ADP + H(+)</text>
        <dbReference type="Rhea" id="RHEA:46608"/>
        <dbReference type="Rhea" id="RHEA-COMP:11060"/>
        <dbReference type="Rhea" id="RHEA-COMP:11605"/>
        <dbReference type="ChEBI" id="CHEBI:15378"/>
        <dbReference type="ChEBI" id="CHEBI:30013"/>
        <dbReference type="ChEBI" id="CHEBI:30616"/>
        <dbReference type="ChEBI" id="CHEBI:61977"/>
        <dbReference type="ChEBI" id="CHEBI:456216"/>
        <dbReference type="EC" id="2.7.11.1"/>
    </reaction>
</comment>
<name>A0ABD2NJY2_9CUCU</name>
<dbReference type="SUPFAM" id="SSF56112">
    <property type="entry name" value="Protein kinase-like (PK-like)"/>
    <property type="match status" value="1"/>
</dbReference>
<keyword evidence="6" id="KW-0158">Chromosome</keyword>
<evidence type="ECO:0000256" key="7">
    <source>
        <dbReference type="ARBA" id="ARBA00022490"/>
    </source>
</evidence>
<sequence length="1355" mass="154156">MAPFKKIRTYQNRTLTFGRSRNVFNDLLVKNLTKRLESSVNKSAEKSLETTFDKLLKGKTYNNVVYKQFPDNCITNGSTSSQCSYTKNSTDLRTESSNTIDKTTSNPLAKSSSNENSRPFISSTPALGKTNNVRNKSKKNSLIENDAEETTNCDNFEIHQENHSLVTSLGRSPIFTRSKLKALNGGVSENISTINETAKNSFLNCLQLKEIEQGDSSQVENSFHAPCKRNMSSAYCDYSHLNSRDYAKFERFVEKVSTPFLMNSRRDQEHRRKYKNVSHHKIKESVEVSKKAAVDLNCDVEKGFESLYLHDCNDGGGNRDERSIIFSEDCRYHSGKEQNQNSSLNQITELTNHTSNSVNLSTNVFDNDNIREGQNIVASTPIRNGKISNFLEQNYISSLVGKENSSYLNKLYYKTAYLSSYMYSSTNSNILKKHLGVIANSKKKKVEGRLKKRRNEKLKNLAVVLTRNPKLEQIMRKKRNNTRDVITIDLLNFTLVFSPKFVTKRRRINNGIKQECKGQSPTVLLTPLRVSEPGSQGSQASDESRFKGFPRNTSGEFDYFRNQPKVLLRKIDDLLHCGLLNKIESSNTIIDLTDSLVEKEIIDLTDSLTTSNTPTSKNNPSNYNVKDCYVMLNPIENTGKERKSNTQTTKMLSNYNLKDCYVMLNPIQNTGMGSNTQTTNIYSNYDLKDCYVPLSPIENTGKFSRKIENETNSKSIISKNCYVRLERNSKIINLLRENNNEDSLGEKVSTGMNSHGNNHLSSESEESHVINITDNSRSSHDTSIFNKNNCSDCEYIGTSINNELLVLPMKKMNDMETGREALRSTMSKQAKDTSKNSEKQGLTGSECSFYEEKRRTRLVVENEEPNIENASRCITSQNSYAADQADSSDVDIIDSSLNNDLLIAMKKKFNFETGKKFRRSLSMFKLATSNMSSAVVRTPDKNKSVDNSRRMSIKVVAVTPNKNQLSELESYAILSKDGFTPRREAHSEDFEKKFQSLFVSINDSRPTTPIERAVAHYTTARDIVLRKCGQTEPVIFEQCYPPRALQHCQKIGEGVFGEVFMFRDSYGSTTVMKVIPIEGDQIVNLEKQKTFEEILSEVLISTELSNLKHGKRNNTNAFTDVKKIRCVQGLYPDRLLELWELYDENKHSENDSPQIFNKDQLFIVLELANAGCDLEGFQFKNSQQSLAVFKQIVCALAVAETELQFEHRDLHWGNVLISVATEKNSVFILDGKEIVIDNKEAKATIIDFTLSRIEHEGVVIFNDLALDEELFSAKGDYQFEIYRLMQKNNGNDWQSFKPYSNILWLHYILDKAISGVHYRNTKSKLHRNSLAILRDYENKILDYQSATDFALNNFV</sequence>
<dbReference type="EC" id="2.7.11.1" evidence="5"/>
<feature type="region of interest" description="Disordered" evidence="19">
    <location>
        <begin position="84"/>
        <end position="146"/>
    </location>
</feature>
<protein>
    <recommendedName>
        <fullName evidence="5">non-specific serine/threonine protein kinase</fullName>
        <ecNumber evidence="5">2.7.11.1</ecNumber>
    </recommendedName>
</protein>
<evidence type="ECO:0000256" key="8">
    <source>
        <dbReference type="ARBA" id="ARBA00022527"/>
    </source>
</evidence>
<keyword evidence="8" id="KW-0723">Serine/threonine-protein kinase</keyword>
<evidence type="ECO:0000256" key="6">
    <source>
        <dbReference type="ARBA" id="ARBA00022454"/>
    </source>
</evidence>
<organism evidence="21 22">
    <name type="scientific">Cryptolaemus montrouzieri</name>
    <dbReference type="NCBI Taxonomy" id="559131"/>
    <lineage>
        <taxon>Eukaryota</taxon>
        <taxon>Metazoa</taxon>
        <taxon>Ecdysozoa</taxon>
        <taxon>Arthropoda</taxon>
        <taxon>Hexapoda</taxon>
        <taxon>Insecta</taxon>
        <taxon>Pterygota</taxon>
        <taxon>Neoptera</taxon>
        <taxon>Endopterygota</taxon>
        <taxon>Coleoptera</taxon>
        <taxon>Polyphaga</taxon>
        <taxon>Cucujiformia</taxon>
        <taxon>Coccinelloidea</taxon>
        <taxon>Coccinellidae</taxon>
        <taxon>Scymninae</taxon>
        <taxon>Scymnini</taxon>
        <taxon>Cryptolaemus</taxon>
    </lineage>
</organism>
<feature type="region of interest" description="Disordered" evidence="19">
    <location>
        <begin position="824"/>
        <end position="846"/>
    </location>
</feature>
<evidence type="ECO:0000313" key="21">
    <source>
        <dbReference type="EMBL" id="KAL3279006.1"/>
    </source>
</evidence>
<dbReference type="PANTHER" id="PTHR24419:SF18">
    <property type="entry name" value="SERINE_THREONINE-PROTEIN KINASE HASPIN"/>
    <property type="match status" value="1"/>
</dbReference>
<feature type="binding site" evidence="18">
    <location>
        <position position="1073"/>
    </location>
    <ligand>
        <name>ATP</name>
        <dbReference type="ChEBI" id="CHEBI:30616"/>
    </ligand>
</feature>
<keyword evidence="12" id="KW-0418">Kinase</keyword>
<accession>A0ABD2NJY2</accession>
<keyword evidence="13 18" id="KW-0067">ATP-binding</keyword>
<dbReference type="GO" id="GO:0005694">
    <property type="term" value="C:chromosome"/>
    <property type="evidence" value="ECO:0007669"/>
    <property type="project" value="UniProtKB-SubCell"/>
</dbReference>
<comment type="catalytic activity">
    <reaction evidence="17">
        <text>L-seryl-[protein] + ATP = O-phospho-L-seryl-[protein] + ADP + H(+)</text>
        <dbReference type="Rhea" id="RHEA:17989"/>
        <dbReference type="Rhea" id="RHEA-COMP:9863"/>
        <dbReference type="Rhea" id="RHEA-COMP:11604"/>
        <dbReference type="ChEBI" id="CHEBI:15378"/>
        <dbReference type="ChEBI" id="CHEBI:29999"/>
        <dbReference type="ChEBI" id="CHEBI:30616"/>
        <dbReference type="ChEBI" id="CHEBI:83421"/>
        <dbReference type="ChEBI" id="CHEBI:456216"/>
        <dbReference type="EC" id="2.7.11.1"/>
    </reaction>
</comment>
<dbReference type="SMART" id="SM01331">
    <property type="entry name" value="DUF3635"/>
    <property type="match status" value="1"/>
</dbReference>
<dbReference type="FunFam" id="3.30.200.20:FF:000409">
    <property type="entry name" value="serine/threonine-protein kinase haspin"/>
    <property type="match status" value="1"/>
</dbReference>
<dbReference type="Gene3D" id="3.30.200.20">
    <property type="entry name" value="Phosphorylase Kinase, domain 1"/>
    <property type="match status" value="1"/>
</dbReference>
<dbReference type="EMBL" id="JABFTP020000124">
    <property type="protein sequence ID" value="KAL3279006.1"/>
    <property type="molecule type" value="Genomic_DNA"/>
</dbReference>
<dbReference type="GO" id="GO:0004674">
    <property type="term" value="F:protein serine/threonine kinase activity"/>
    <property type="evidence" value="ECO:0007669"/>
    <property type="project" value="UniProtKB-KW"/>
</dbReference>
<dbReference type="GO" id="GO:0035173">
    <property type="term" value="F:histone kinase activity"/>
    <property type="evidence" value="ECO:0007669"/>
    <property type="project" value="UniProtKB-ARBA"/>
</dbReference>
<evidence type="ECO:0000256" key="4">
    <source>
        <dbReference type="ARBA" id="ARBA00004286"/>
    </source>
</evidence>
<dbReference type="GO" id="GO:0005634">
    <property type="term" value="C:nucleus"/>
    <property type="evidence" value="ECO:0007669"/>
    <property type="project" value="UniProtKB-SubCell"/>
</dbReference>